<dbReference type="AlphaFoldDB" id="D7EJP7"/>
<protein>
    <submittedName>
        <fullName evidence="1">Uncharacterized protein</fullName>
    </submittedName>
</protein>
<reference evidence="1 2" key="2">
    <citation type="journal article" date="2010" name="Nucleic Acids Res.">
        <title>BeetleBase in 2010: revisions to provide comprehensive genomic information for Tribolium castaneum.</title>
        <authorList>
            <person name="Kim H.S."/>
            <person name="Murphy T."/>
            <person name="Xia J."/>
            <person name="Caragea D."/>
            <person name="Park Y."/>
            <person name="Beeman R.W."/>
            <person name="Lorenzen M.D."/>
            <person name="Butcher S."/>
            <person name="Manak J.R."/>
            <person name="Brown S.J."/>
        </authorList>
    </citation>
    <scope>GENOME REANNOTATION</scope>
    <source>
        <strain evidence="1 2">Georgia GA2</strain>
    </source>
</reference>
<dbReference type="InParanoid" id="D7EJP7"/>
<keyword evidence="2" id="KW-1185">Reference proteome</keyword>
<dbReference type="HOGENOM" id="CLU_2743341_0_0_1"/>
<organism evidence="1 2">
    <name type="scientific">Tribolium castaneum</name>
    <name type="common">Red flour beetle</name>
    <dbReference type="NCBI Taxonomy" id="7070"/>
    <lineage>
        <taxon>Eukaryota</taxon>
        <taxon>Metazoa</taxon>
        <taxon>Ecdysozoa</taxon>
        <taxon>Arthropoda</taxon>
        <taxon>Hexapoda</taxon>
        <taxon>Insecta</taxon>
        <taxon>Pterygota</taxon>
        <taxon>Neoptera</taxon>
        <taxon>Endopterygota</taxon>
        <taxon>Coleoptera</taxon>
        <taxon>Polyphaga</taxon>
        <taxon>Cucujiformia</taxon>
        <taxon>Tenebrionidae</taxon>
        <taxon>Tenebrionidae incertae sedis</taxon>
        <taxon>Tribolium</taxon>
    </lineage>
</organism>
<reference evidence="1 2" key="1">
    <citation type="journal article" date="2008" name="Nature">
        <title>The genome of the model beetle and pest Tribolium castaneum.</title>
        <authorList>
            <consortium name="Tribolium Genome Sequencing Consortium"/>
            <person name="Richards S."/>
            <person name="Gibbs R.A."/>
            <person name="Weinstock G.M."/>
            <person name="Brown S.J."/>
            <person name="Denell R."/>
            <person name="Beeman R.W."/>
            <person name="Gibbs R."/>
            <person name="Beeman R.W."/>
            <person name="Brown S.J."/>
            <person name="Bucher G."/>
            <person name="Friedrich M."/>
            <person name="Grimmelikhuijzen C.J."/>
            <person name="Klingler M."/>
            <person name="Lorenzen M."/>
            <person name="Richards S."/>
            <person name="Roth S."/>
            <person name="Schroder R."/>
            <person name="Tautz D."/>
            <person name="Zdobnov E.M."/>
            <person name="Muzny D."/>
            <person name="Gibbs R.A."/>
            <person name="Weinstock G.M."/>
            <person name="Attaway T."/>
            <person name="Bell S."/>
            <person name="Buhay C.J."/>
            <person name="Chandrabose M.N."/>
            <person name="Chavez D."/>
            <person name="Clerk-Blankenburg K.P."/>
            <person name="Cree A."/>
            <person name="Dao M."/>
            <person name="Davis C."/>
            <person name="Chacko J."/>
            <person name="Dinh H."/>
            <person name="Dugan-Rocha S."/>
            <person name="Fowler G."/>
            <person name="Garner T.T."/>
            <person name="Garnes J."/>
            <person name="Gnirke A."/>
            <person name="Hawes A."/>
            <person name="Hernandez J."/>
            <person name="Hines S."/>
            <person name="Holder M."/>
            <person name="Hume J."/>
            <person name="Jhangiani S.N."/>
            <person name="Joshi V."/>
            <person name="Khan Z.M."/>
            <person name="Jackson L."/>
            <person name="Kovar C."/>
            <person name="Kowis A."/>
            <person name="Lee S."/>
            <person name="Lewis L.R."/>
            <person name="Margolis J."/>
            <person name="Morgan M."/>
            <person name="Nazareth L.V."/>
            <person name="Nguyen N."/>
            <person name="Okwuonu G."/>
            <person name="Parker D."/>
            <person name="Richards S."/>
            <person name="Ruiz S.J."/>
            <person name="Santibanez J."/>
            <person name="Savard J."/>
            <person name="Scherer S.E."/>
            <person name="Schneider B."/>
            <person name="Sodergren E."/>
            <person name="Tautz D."/>
            <person name="Vattahil S."/>
            <person name="Villasana D."/>
            <person name="White C.S."/>
            <person name="Wright R."/>
            <person name="Park Y."/>
            <person name="Beeman R.W."/>
            <person name="Lord J."/>
            <person name="Oppert B."/>
            <person name="Lorenzen M."/>
            <person name="Brown S."/>
            <person name="Wang L."/>
            <person name="Savard J."/>
            <person name="Tautz D."/>
            <person name="Richards S."/>
            <person name="Weinstock G."/>
            <person name="Gibbs R.A."/>
            <person name="Liu Y."/>
            <person name="Worley K."/>
            <person name="Weinstock G."/>
            <person name="Elsik C.G."/>
            <person name="Reese J.T."/>
            <person name="Elhaik E."/>
            <person name="Landan G."/>
            <person name="Graur D."/>
            <person name="Arensburger P."/>
            <person name="Atkinson P."/>
            <person name="Beeman R.W."/>
            <person name="Beidler J."/>
            <person name="Brown S.J."/>
            <person name="Demuth J.P."/>
            <person name="Drury D.W."/>
            <person name="Du Y.Z."/>
            <person name="Fujiwara H."/>
            <person name="Lorenzen M."/>
            <person name="Maselli V."/>
            <person name="Osanai M."/>
            <person name="Park Y."/>
            <person name="Robertson H.M."/>
            <person name="Tu Z."/>
            <person name="Wang J.J."/>
            <person name="Wang S."/>
            <person name="Richards S."/>
            <person name="Song H."/>
            <person name="Zhang L."/>
            <person name="Sodergren E."/>
            <person name="Werner D."/>
            <person name="Stanke M."/>
            <person name="Morgenstern B."/>
            <person name="Solovyev V."/>
            <person name="Kosarev P."/>
            <person name="Brown G."/>
            <person name="Chen H.C."/>
            <person name="Ermolaeva O."/>
            <person name="Hlavina W."/>
            <person name="Kapustin Y."/>
            <person name="Kiryutin B."/>
            <person name="Kitts P."/>
            <person name="Maglott D."/>
            <person name="Pruitt K."/>
            <person name="Sapojnikov V."/>
            <person name="Souvorov A."/>
            <person name="Mackey A.J."/>
            <person name="Waterhouse R.M."/>
            <person name="Wyder S."/>
            <person name="Zdobnov E.M."/>
            <person name="Zdobnov E.M."/>
            <person name="Wyder S."/>
            <person name="Kriventseva E.V."/>
            <person name="Kadowaki T."/>
            <person name="Bork P."/>
            <person name="Aranda M."/>
            <person name="Bao R."/>
            <person name="Beermann A."/>
            <person name="Berns N."/>
            <person name="Bolognesi R."/>
            <person name="Bonneton F."/>
            <person name="Bopp D."/>
            <person name="Brown S.J."/>
            <person name="Bucher G."/>
            <person name="Butts T."/>
            <person name="Chaumot A."/>
            <person name="Denell R.E."/>
            <person name="Ferrier D.E."/>
            <person name="Friedrich M."/>
            <person name="Gordon C.M."/>
            <person name="Jindra M."/>
            <person name="Klingler M."/>
            <person name="Lan Q."/>
            <person name="Lattorff H.M."/>
            <person name="Laudet V."/>
            <person name="von Levetsow C."/>
            <person name="Liu Z."/>
            <person name="Lutz R."/>
            <person name="Lynch J.A."/>
            <person name="da Fonseca R.N."/>
            <person name="Posnien N."/>
            <person name="Reuter R."/>
            <person name="Roth S."/>
            <person name="Savard J."/>
            <person name="Schinko J.B."/>
            <person name="Schmitt C."/>
            <person name="Schoppmeier M."/>
            <person name="Schroder R."/>
            <person name="Shippy T.D."/>
            <person name="Simonnet F."/>
            <person name="Marques-Souza H."/>
            <person name="Tautz D."/>
            <person name="Tomoyasu Y."/>
            <person name="Trauner J."/>
            <person name="Van der Zee M."/>
            <person name="Vervoort M."/>
            <person name="Wittkopp N."/>
            <person name="Wimmer E.A."/>
            <person name="Yang X."/>
            <person name="Jones A.K."/>
            <person name="Sattelle D.B."/>
            <person name="Ebert P.R."/>
            <person name="Nelson D."/>
            <person name="Scott J.G."/>
            <person name="Beeman R.W."/>
            <person name="Muthukrishnan S."/>
            <person name="Kramer K.J."/>
            <person name="Arakane Y."/>
            <person name="Beeman R.W."/>
            <person name="Zhu Q."/>
            <person name="Hogenkamp D."/>
            <person name="Dixit R."/>
            <person name="Oppert B."/>
            <person name="Jiang H."/>
            <person name="Zou Z."/>
            <person name="Marshall J."/>
            <person name="Elpidina E."/>
            <person name="Vinokurov K."/>
            <person name="Oppert C."/>
            <person name="Zou Z."/>
            <person name="Evans J."/>
            <person name="Lu Z."/>
            <person name="Zhao P."/>
            <person name="Sumathipala N."/>
            <person name="Altincicek B."/>
            <person name="Vilcinskas A."/>
            <person name="Williams M."/>
            <person name="Hultmark D."/>
            <person name="Hetru C."/>
            <person name="Jiang H."/>
            <person name="Grimmelikhuijzen C.J."/>
            <person name="Hauser F."/>
            <person name="Cazzamali G."/>
            <person name="Williamson M."/>
            <person name="Park Y."/>
            <person name="Li B."/>
            <person name="Tanaka Y."/>
            <person name="Predel R."/>
            <person name="Neupert S."/>
            <person name="Schachtner J."/>
            <person name="Verleyen P."/>
            <person name="Raible F."/>
            <person name="Bork P."/>
            <person name="Friedrich M."/>
            <person name="Walden K.K."/>
            <person name="Robertson H.M."/>
            <person name="Angeli S."/>
            <person name="Foret S."/>
            <person name="Bucher G."/>
            <person name="Schuetz S."/>
            <person name="Maleszka R."/>
            <person name="Wimmer E.A."/>
            <person name="Beeman R.W."/>
            <person name="Lorenzen M."/>
            <person name="Tomoyasu Y."/>
            <person name="Miller S.C."/>
            <person name="Grossmann D."/>
            <person name="Bucher G."/>
        </authorList>
    </citation>
    <scope>NUCLEOTIDE SEQUENCE [LARGE SCALE GENOMIC DNA]</scope>
    <source>
        <strain evidence="1 2">Georgia GA2</strain>
    </source>
</reference>
<evidence type="ECO:0000313" key="1">
    <source>
        <dbReference type="EMBL" id="EFA12817.1"/>
    </source>
</evidence>
<name>D7EJP7_TRICA</name>
<gene>
    <name evidence="1" type="primary">GLEAN_01883</name>
    <name evidence="1" type="ORF">TcasGA2_TC001883</name>
</gene>
<sequence length="71" mass="8619">MTPRDWIMKQRTRKFPVIGLKIVDIFDVERELLKQQSQFTRSESLSNLYVIRRILFNHKWTTNLDKVLNGR</sequence>
<evidence type="ECO:0000313" key="2">
    <source>
        <dbReference type="Proteomes" id="UP000007266"/>
    </source>
</evidence>
<accession>D7EJP7</accession>
<dbReference type="EMBL" id="KQ971307">
    <property type="protein sequence ID" value="EFA12817.1"/>
    <property type="molecule type" value="Genomic_DNA"/>
</dbReference>
<dbReference type="Proteomes" id="UP000007266">
    <property type="component" value="Linkage group 1"/>
</dbReference>
<proteinExistence type="predicted"/>